<dbReference type="SUPFAM" id="SSF56925">
    <property type="entry name" value="OMPA-like"/>
    <property type="match status" value="1"/>
</dbReference>
<sequence>MKSLAAAGASLAVLAALSGQAIAADLPQSSFPANDYSAPVDSSRFDWSGFYFGGNLGWSWAEFSHRSNPTGKFNARGDGVTFGVHGGYNHEIFPNFIAGVEADLQYADLEKRRSSNNVSVRASSNWNGSLRGRLGVTFDRFMVYGTGGLAIADLTVRAPTGKHDATQLGWTVGAGVEGAVTDKVTARLEYLYADYGRDSFNLGPVRYRTETTTSTLRAGVSYKF</sequence>
<dbReference type="EMBL" id="JAABLQ010000001">
    <property type="protein sequence ID" value="NBN76929.1"/>
    <property type="molecule type" value="Genomic_DNA"/>
</dbReference>
<keyword evidence="8" id="KW-1185">Reference proteome</keyword>
<name>A0A7X5F1W1_9HYPH</name>
<keyword evidence="4" id="KW-0998">Cell outer membrane</keyword>
<dbReference type="InterPro" id="IPR027385">
    <property type="entry name" value="Beta-barrel_OMP"/>
</dbReference>
<comment type="similarity">
    <text evidence="5">Belongs to the Omp25/RopB family.</text>
</comment>
<dbReference type="PANTHER" id="PTHR34001:SF3">
    <property type="entry name" value="BLL7405 PROTEIN"/>
    <property type="match status" value="1"/>
</dbReference>
<organism evidence="7 8">
    <name type="scientific">Pannonibacter tanglangensis</name>
    <dbReference type="NCBI Taxonomy" id="2750084"/>
    <lineage>
        <taxon>Bacteria</taxon>
        <taxon>Pseudomonadati</taxon>
        <taxon>Pseudomonadota</taxon>
        <taxon>Alphaproteobacteria</taxon>
        <taxon>Hyphomicrobiales</taxon>
        <taxon>Stappiaceae</taxon>
        <taxon>Pannonibacter</taxon>
    </lineage>
</organism>
<evidence type="ECO:0000313" key="8">
    <source>
        <dbReference type="Proteomes" id="UP000586722"/>
    </source>
</evidence>
<dbReference type="Gene3D" id="2.40.160.20">
    <property type="match status" value="1"/>
</dbReference>
<evidence type="ECO:0000256" key="3">
    <source>
        <dbReference type="ARBA" id="ARBA00023136"/>
    </source>
</evidence>
<evidence type="ECO:0000256" key="5">
    <source>
        <dbReference type="ARBA" id="ARBA00038306"/>
    </source>
</evidence>
<dbReference type="GO" id="GO:0009279">
    <property type="term" value="C:cell outer membrane"/>
    <property type="evidence" value="ECO:0007669"/>
    <property type="project" value="UniProtKB-SubCell"/>
</dbReference>
<evidence type="ECO:0000313" key="7">
    <source>
        <dbReference type="EMBL" id="NBN76929.1"/>
    </source>
</evidence>
<dbReference type="InterPro" id="IPR006315">
    <property type="entry name" value="OM_autotransptr_brl_dom"/>
</dbReference>
<protein>
    <submittedName>
        <fullName evidence="7">Outer membrane beta-barrel protein</fullName>
    </submittedName>
</protein>
<evidence type="ECO:0000256" key="2">
    <source>
        <dbReference type="ARBA" id="ARBA00022729"/>
    </source>
</evidence>
<evidence type="ECO:0000259" key="6">
    <source>
        <dbReference type="Pfam" id="PF13505"/>
    </source>
</evidence>
<dbReference type="NCBIfam" id="TIGR01414">
    <property type="entry name" value="autotrans_barl"/>
    <property type="match status" value="1"/>
</dbReference>
<keyword evidence="2" id="KW-0732">Signal</keyword>
<dbReference type="Pfam" id="PF13505">
    <property type="entry name" value="OMP_b-brl"/>
    <property type="match status" value="1"/>
</dbReference>
<accession>A0A7X5F1W1</accession>
<dbReference type="InterPro" id="IPR051692">
    <property type="entry name" value="OMP-like"/>
</dbReference>
<dbReference type="PANTHER" id="PTHR34001">
    <property type="entry name" value="BLL7405 PROTEIN"/>
    <property type="match status" value="1"/>
</dbReference>
<dbReference type="RefSeq" id="WP_161675076.1">
    <property type="nucleotide sequence ID" value="NZ_JAABLP010000002.1"/>
</dbReference>
<keyword evidence="3" id="KW-0472">Membrane</keyword>
<comment type="caution">
    <text evidence="7">The sequence shown here is derived from an EMBL/GenBank/DDBJ whole genome shotgun (WGS) entry which is preliminary data.</text>
</comment>
<dbReference type="AlphaFoldDB" id="A0A7X5F1W1"/>
<dbReference type="Proteomes" id="UP000586722">
    <property type="component" value="Unassembled WGS sequence"/>
</dbReference>
<gene>
    <name evidence="7" type="ORF">GWI72_01455</name>
</gene>
<feature type="domain" description="Outer membrane protein beta-barrel" evidence="6">
    <location>
        <begin position="23"/>
        <end position="224"/>
    </location>
</feature>
<evidence type="ECO:0000256" key="4">
    <source>
        <dbReference type="ARBA" id="ARBA00023237"/>
    </source>
</evidence>
<dbReference type="InterPro" id="IPR011250">
    <property type="entry name" value="OMP/PagP_B-barrel"/>
</dbReference>
<evidence type="ECO:0000256" key="1">
    <source>
        <dbReference type="ARBA" id="ARBA00004442"/>
    </source>
</evidence>
<reference evidence="8" key="1">
    <citation type="submission" date="2020-01" db="EMBL/GenBank/DDBJ databases">
        <authorList>
            <person name="Fang Y."/>
            <person name="Sun R."/>
            <person name="Nie L."/>
            <person name="He J."/>
            <person name="Hao L."/>
            <person name="Wang L."/>
            <person name="Su S."/>
            <person name="Lv E."/>
            <person name="Zhang Z."/>
            <person name="Xie R."/>
            <person name="Liu H."/>
        </authorList>
    </citation>
    <scope>NUCLEOTIDE SEQUENCE [LARGE SCALE GENOMIC DNA]</scope>
    <source>
        <strain evidence="8">XCT-53</strain>
    </source>
</reference>
<comment type="subcellular location">
    <subcellularLocation>
        <location evidence="1">Cell outer membrane</location>
    </subcellularLocation>
</comment>
<proteinExistence type="inferred from homology"/>